<dbReference type="AlphaFoldDB" id="A0A0E9WDE4"/>
<proteinExistence type="predicted"/>
<accession>A0A0E9WDE4</accession>
<name>A0A0E9WDE4_ANGAN</name>
<sequence>MMRIICHGLRRHQISTQSNTYGRVLTGVLDSDMRAYLSEKLCSTPPAEFQRLAESMPRRSEAILTVKKKKGRLSNVMKICKVYFIILFRVYSVTKRTNDT</sequence>
<protein>
    <submittedName>
        <fullName evidence="1">Uncharacterized protein</fullName>
    </submittedName>
</protein>
<reference evidence="1" key="2">
    <citation type="journal article" date="2015" name="Fish Shellfish Immunol.">
        <title>Early steps in the European eel (Anguilla anguilla)-Vibrio vulnificus interaction in the gills: Role of the RtxA13 toxin.</title>
        <authorList>
            <person name="Callol A."/>
            <person name="Pajuelo D."/>
            <person name="Ebbesson L."/>
            <person name="Teles M."/>
            <person name="MacKenzie S."/>
            <person name="Amaro C."/>
        </authorList>
    </citation>
    <scope>NUCLEOTIDE SEQUENCE</scope>
</reference>
<dbReference type="EMBL" id="GBXM01021064">
    <property type="protein sequence ID" value="JAH87513.1"/>
    <property type="molecule type" value="Transcribed_RNA"/>
</dbReference>
<evidence type="ECO:0000313" key="1">
    <source>
        <dbReference type="EMBL" id="JAH87513.1"/>
    </source>
</evidence>
<reference evidence="1" key="1">
    <citation type="submission" date="2014-11" db="EMBL/GenBank/DDBJ databases">
        <authorList>
            <person name="Amaro Gonzalez C."/>
        </authorList>
    </citation>
    <scope>NUCLEOTIDE SEQUENCE</scope>
</reference>
<organism evidence="1">
    <name type="scientific">Anguilla anguilla</name>
    <name type="common">European freshwater eel</name>
    <name type="synonym">Muraena anguilla</name>
    <dbReference type="NCBI Taxonomy" id="7936"/>
    <lineage>
        <taxon>Eukaryota</taxon>
        <taxon>Metazoa</taxon>
        <taxon>Chordata</taxon>
        <taxon>Craniata</taxon>
        <taxon>Vertebrata</taxon>
        <taxon>Euteleostomi</taxon>
        <taxon>Actinopterygii</taxon>
        <taxon>Neopterygii</taxon>
        <taxon>Teleostei</taxon>
        <taxon>Anguilliformes</taxon>
        <taxon>Anguillidae</taxon>
        <taxon>Anguilla</taxon>
    </lineage>
</organism>